<dbReference type="Pfam" id="PF13953">
    <property type="entry name" value="PapC_C"/>
    <property type="match status" value="1"/>
</dbReference>
<dbReference type="Gene3D" id="2.60.40.2070">
    <property type="match status" value="1"/>
</dbReference>
<evidence type="ECO:0000256" key="6">
    <source>
        <dbReference type="ARBA" id="ARBA00022729"/>
    </source>
</evidence>
<dbReference type="InterPro" id="IPR043142">
    <property type="entry name" value="PapC-like_C_sf"/>
</dbReference>
<proteinExistence type="inferred from homology"/>
<gene>
    <name evidence="10" type="primary">fimD_2</name>
    <name evidence="10" type="ORF">NCTC7307_03360</name>
</gene>
<name>A0A2X4TDN1_SALER</name>
<dbReference type="PANTHER" id="PTHR30451">
    <property type="entry name" value="OUTER MEMBRANE USHER PROTEIN"/>
    <property type="match status" value="1"/>
</dbReference>
<evidence type="ECO:0000256" key="7">
    <source>
        <dbReference type="ARBA" id="ARBA00023136"/>
    </source>
</evidence>
<evidence type="ECO:0000313" key="11">
    <source>
        <dbReference type="Proteomes" id="UP000248731"/>
    </source>
</evidence>
<dbReference type="FunFam" id="2.60.40.2610:FF:000001">
    <property type="entry name" value="Outer membrane fimbrial usher protein"/>
    <property type="match status" value="1"/>
</dbReference>
<keyword evidence="4" id="KW-1134">Transmembrane beta strand</keyword>
<reference evidence="10 11" key="1">
    <citation type="submission" date="2018-06" db="EMBL/GenBank/DDBJ databases">
        <authorList>
            <consortium name="Pathogen Informatics"/>
            <person name="Doyle S."/>
        </authorList>
    </citation>
    <scope>NUCLEOTIDE SEQUENCE [LARGE SCALE GENOMIC DNA]</scope>
    <source>
        <strain evidence="10 11">NCTC7307</strain>
    </source>
</reference>
<evidence type="ECO:0000259" key="9">
    <source>
        <dbReference type="Pfam" id="PF13953"/>
    </source>
</evidence>
<protein>
    <submittedName>
        <fullName evidence="10">Outer membrane usher protein SfmD</fullName>
    </submittedName>
</protein>
<dbReference type="InterPro" id="IPR042186">
    <property type="entry name" value="FimD_plug_dom"/>
</dbReference>
<dbReference type="Pfam" id="PF00577">
    <property type="entry name" value="Usher"/>
    <property type="match status" value="1"/>
</dbReference>
<dbReference type="Proteomes" id="UP000248731">
    <property type="component" value="Chromosome 1"/>
</dbReference>
<keyword evidence="6" id="KW-0732">Signal</keyword>
<dbReference type="GO" id="GO:0009279">
    <property type="term" value="C:cell outer membrane"/>
    <property type="evidence" value="ECO:0007669"/>
    <property type="project" value="UniProtKB-SubCell"/>
</dbReference>
<dbReference type="InterPro" id="IPR025949">
    <property type="entry name" value="PapC-like_C"/>
</dbReference>
<evidence type="ECO:0000313" key="10">
    <source>
        <dbReference type="EMBL" id="SQI25421.1"/>
    </source>
</evidence>
<sequence>MTFSQSLGETAALVEAPGVSGVEVTNQTGVKTDFRGYTVVPYLSPYRENTVGLNPETLPDDADLTLTNQILTPTRGAIVRARFDTRVGKRVLMTLTRSNGKTVPFGAIVSVQGENQAQSFIVGDAGQVYLTGMPLSGSLLAKWGNAASEICKVTFQLPEEDNTIGVVQTNARCN</sequence>
<evidence type="ECO:0000256" key="3">
    <source>
        <dbReference type="ARBA" id="ARBA00022448"/>
    </source>
</evidence>
<keyword evidence="7" id="KW-0472">Membrane</keyword>
<dbReference type="GO" id="GO:0009297">
    <property type="term" value="P:pilus assembly"/>
    <property type="evidence" value="ECO:0007669"/>
    <property type="project" value="InterPro"/>
</dbReference>
<comment type="similarity">
    <text evidence="2">Belongs to the fimbrial export usher family.</text>
</comment>
<keyword evidence="3" id="KW-0813">Transport</keyword>
<evidence type="ECO:0000256" key="1">
    <source>
        <dbReference type="ARBA" id="ARBA00004571"/>
    </source>
</evidence>
<evidence type="ECO:0000256" key="5">
    <source>
        <dbReference type="ARBA" id="ARBA00022692"/>
    </source>
</evidence>
<dbReference type="InterPro" id="IPR000015">
    <property type="entry name" value="Fimb_usher"/>
</dbReference>
<feature type="domain" description="PapC-like C-terminal" evidence="9">
    <location>
        <begin position="92"/>
        <end position="159"/>
    </location>
</feature>
<keyword evidence="5" id="KW-0812">Transmembrane</keyword>
<organism evidence="10 11">
    <name type="scientific">Salmonella enterica subsp. arizonae</name>
    <dbReference type="NCBI Taxonomy" id="59203"/>
    <lineage>
        <taxon>Bacteria</taxon>
        <taxon>Pseudomonadati</taxon>
        <taxon>Pseudomonadota</taxon>
        <taxon>Gammaproteobacteria</taxon>
        <taxon>Enterobacterales</taxon>
        <taxon>Enterobacteriaceae</taxon>
        <taxon>Salmonella</taxon>
    </lineage>
</organism>
<dbReference type="FunFam" id="2.60.40.2070:FF:000001">
    <property type="entry name" value="Fimbrial outer membrane usher protein"/>
    <property type="match status" value="1"/>
</dbReference>
<dbReference type="Gene3D" id="2.60.40.2610">
    <property type="entry name" value="Outer membrane usher protein FimD, plug domain"/>
    <property type="match status" value="1"/>
</dbReference>
<dbReference type="GO" id="GO:0015473">
    <property type="term" value="F:fimbrial usher porin activity"/>
    <property type="evidence" value="ECO:0007669"/>
    <property type="project" value="InterPro"/>
</dbReference>
<keyword evidence="8" id="KW-0998">Cell outer membrane</keyword>
<evidence type="ECO:0000256" key="4">
    <source>
        <dbReference type="ARBA" id="ARBA00022452"/>
    </source>
</evidence>
<comment type="subcellular location">
    <subcellularLocation>
        <location evidence="1">Cell outer membrane</location>
        <topology evidence="1">Multi-pass membrane protein</topology>
    </subcellularLocation>
</comment>
<dbReference type="PANTHER" id="PTHR30451:SF21">
    <property type="entry name" value="FIMBRIAL USHER DOMAIN-CONTAINING PROTEIN YDET-RELATED"/>
    <property type="match status" value="1"/>
</dbReference>
<dbReference type="AlphaFoldDB" id="A0A2X4TDN1"/>
<keyword evidence="11" id="KW-1185">Reference proteome</keyword>
<dbReference type="EMBL" id="LS483466">
    <property type="protein sequence ID" value="SQI25421.1"/>
    <property type="molecule type" value="Genomic_DNA"/>
</dbReference>
<accession>A0A2X4TDN1</accession>
<evidence type="ECO:0000256" key="2">
    <source>
        <dbReference type="ARBA" id="ARBA00008064"/>
    </source>
</evidence>
<evidence type="ECO:0000256" key="8">
    <source>
        <dbReference type="ARBA" id="ARBA00023237"/>
    </source>
</evidence>